<evidence type="ECO:0000313" key="7">
    <source>
        <dbReference type="Proteomes" id="UP001501417"/>
    </source>
</evidence>
<keyword evidence="7" id="KW-1185">Reference proteome</keyword>
<comment type="caution">
    <text evidence="6">The sequence shown here is derived from an EMBL/GenBank/DDBJ whole genome shotgun (WGS) entry which is preliminary data.</text>
</comment>
<feature type="region of interest" description="Disordered" evidence="4">
    <location>
        <begin position="100"/>
        <end position="139"/>
    </location>
</feature>
<feature type="coiled-coil region" evidence="3">
    <location>
        <begin position="63"/>
        <end position="90"/>
    </location>
</feature>
<dbReference type="Proteomes" id="UP001501417">
    <property type="component" value="Unassembled WGS sequence"/>
</dbReference>
<evidence type="ECO:0000256" key="1">
    <source>
        <dbReference type="ARBA" id="ARBA00004370"/>
    </source>
</evidence>
<feature type="transmembrane region" description="Helical" evidence="5">
    <location>
        <begin position="165"/>
        <end position="189"/>
    </location>
</feature>
<evidence type="ECO:0000313" key="6">
    <source>
        <dbReference type="EMBL" id="GAA4293572.1"/>
    </source>
</evidence>
<feature type="region of interest" description="Disordered" evidence="4">
    <location>
        <begin position="19"/>
        <end position="57"/>
    </location>
</feature>
<evidence type="ECO:0000256" key="2">
    <source>
        <dbReference type="ARBA" id="ARBA00023136"/>
    </source>
</evidence>
<evidence type="ECO:0000256" key="3">
    <source>
        <dbReference type="SAM" id="Coils"/>
    </source>
</evidence>
<protein>
    <recommendedName>
        <fullName evidence="8">Mammalian cell entry protein</fullName>
    </recommendedName>
</protein>
<dbReference type="PANTHER" id="PTHR37042:SF4">
    <property type="entry name" value="OUTER MEMBRANE PROTEIN RV1973"/>
    <property type="match status" value="1"/>
</dbReference>
<accession>A0ABP8F2S7</accession>
<sequence length="323" mass="34490">MAPRQSLFLDFKMGAPMMTARSDNRRLGKSPNEAMPTSGDPGTMLTKSRYEGVDVEPETVDSVTDALAMAEEAEAEASRAEALAAAALVRARAIRQRRAQAASSAPAAPDAGPVDTATEGEGMKSRPGRRVKVPAQPAEADWECGADELEDIPSVSRQRRSGHRILRAAAVAVGSSAICALLALSGLMIRHHQRAVTDRHRSFEFAAAAEEAAVMLLSLDFNDANEDMQRIADHSTGQFHDDFQSHADEFGKVMQASKIVMKASVKAAAVESVDGDSAVVLVAATSKASGVAAANNAPRAWRLRIRISRDGNELKMSRVEFLP</sequence>
<dbReference type="EMBL" id="BAABGF010000044">
    <property type="protein sequence ID" value="GAA4293572.1"/>
    <property type="molecule type" value="Genomic_DNA"/>
</dbReference>
<comment type="subcellular location">
    <subcellularLocation>
        <location evidence="1">Membrane</location>
    </subcellularLocation>
</comment>
<keyword evidence="2 5" id="KW-0472">Membrane</keyword>
<organism evidence="6 7">
    <name type="scientific">Mycobacterium paraffinicum</name>
    <dbReference type="NCBI Taxonomy" id="53378"/>
    <lineage>
        <taxon>Bacteria</taxon>
        <taxon>Bacillati</taxon>
        <taxon>Actinomycetota</taxon>
        <taxon>Actinomycetes</taxon>
        <taxon>Mycobacteriales</taxon>
        <taxon>Mycobacteriaceae</taxon>
        <taxon>Mycobacterium</taxon>
    </lineage>
</organism>
<keyword evidence="5" id="KW-1133">Transmembrane helix</keyword>
<gene>
    <name evidence="6" type="ORF">GCM10023161_42090</name>
</gene>
<proteinExistence type="predicted"/>
<keyword evidence="5" id="KW-0812">Transmembrane</keyword>
<reference evidence="7" key="1">
    <citation type="journal article" date="2019" name="Int. J. Syst. Evol. Microbiol.">
        <title>The Global Catalogue of Microorganisms (GCM) 10K type strain sequencing project: providing services to taxonomists for standard genome sequencing and annotation.</title>
        <authorList>
            <consortium name="The Broad Institute Genomics Platform"/>
            <consortium name="The Broad Institute Genome Sequencing Center for Infectious Disease"/>
            <person name="Wu L."/>
            <person name="Ma J."/>
        </authorList>
    </citation>
    <scope>NUCLEOTIDE SEQUENCE [LARGE SCALE GENOMIC DNA]</scope>
    <source>
        <strain evidence="7">JCM 17782</strain>
    </source>
</reference>
<keyword evidence="3" id="KW-0175">Coiled coil</keyword>
<name>A0ABP8F2S7_9MYCO</name>
<dbReference type="PANTHER" id="PTHR37042">
    <property type="entry name" value="OUTER MEMBRANE PROTEIN RV1973"/>
    <property type="match status" value="1"/>
</dbReference>
<evidence type="ECO:0000256" key="5">
    <source>
        <dbReference type="SAM" id="Phobius"/>
    </source>
</evidence>
<evidence type="ECO:0000256" key="4">
    <source>
        <dbReference type="SAM" id="MobiDB-lite"/>
    </source>
</evidence>
<evidence type="ECO:0008006" key="8">
    <source>
        <dbReference type="Google" id="ProtNLM"/>
    </source>
</evidence>